<keyword evidence="4 13" id="KW-0444">Lipid biosynthesis</keyword>
<dbReference type="Pfam" id="PF13561">
    <property type="entry name" value="adh_short_C2"/>
    <property type="match status" value="1"/>
</dbReference>
<accession>A0A1F4RGH9</accession>
<evidence type="ECO:0000256" key="6">
    <source>
        <dbReference type="ARBA" id="ARBA00022857"/>
    </source>
</evidence>
<gene>
    <name evidence="15" type="ORF">A3H38_04440</name>
</gene>
<proteinExistence type="inferred from homology"/>
<evidence type="ECO:0000256" key="4">
    <source>
        <dbReference type="ARBA" id="ARBA00022516"/>
    </source>
</evidence>
<feature type="binding site" evidence="12">
    <location>
        <position position="90"/>
    </location>
    <ligand>
        <name>NADP(+)</name>
        <dbReference type="ChEBI" id="CHEBI:58349"/>
    </ligand>
</feature>
<keyword evidence="8 13" id="KW-0443">Lipid metabolism</keyword>
<dbReference type="NCBIfam" id="NF009466">
    <property type="entry name" value="PRK12826.1-2"/>
    <property type="match status" value="1"/>
</dbReference>
<dbReference type="AlphaFoldDB" id="A0A1F4RGH9"/>
<evidence type="ECO:0000256" key="12">
    <source>
        <dbReference type="PIRSR" id="PIRSR611284-2"/>
    </source>
</evidence>
<keyword evidence="5 13" id="KW-0276">Fatty acid metabolism</keyword>
<evidence type="ECO:0000256" key="2">
    <source>
        <dbReference type="ARBA" id="ARBA00006484"/>
    </source>
</evidence>
<evidence type="ECO:0000256" key="11">
    <source>
        <dbReference type="PIRSR" id="PIRSR611284-1"/>
    </source>
</evidence>
<dbReference type="InterPro" id="IPR011284">
    <property type="entry name" value="3oxo_ACP_reduc"/>
</dbReference>
<dbReference type="Gene3D" id="3.40.50.720">
    <property type="entry name" value="NAD(P)-binding Rossmann-like Domain"/>
    <property type="match status" value="1"/>
</dbReference>
<dbReference type="Proteomes" id="UP000176938">
    <property type="component" value="Unassembled WGS sequence"/>
</dbReference>
<dbReference type="GO" id="GO:0004316">
    <property type="term" value="F:3-oxoacyl-[acyl-carrier-protein] reductase (NADPH) activity"/>
    <property type="evidence" value="ECO:0007669"/>
    <property type="project" value="UniProtKB-UniRule"/>
</dbReference>
<feature type="domain" description="Ketoreductase" evidence="14">
    <location>
        <begin position="7"/>
        <end position="186"/>
    </location>
</feature>
<dbReference type="CDD" id="cd05333">
    <property type="entry name" value="BKR_SDR_c"/>
    <property type="match status" value="1"/>
</dbReference>
<dbReference type="EMBL" id="METP01000006">
    <property type="protein sequence ID" value="OGC07299.1"/>
    <property type="molecule type" value="Genomic_DNA"/>
</dbReference>
<dbReference type="InterPro" id="IPR020904">
    <property type="entry name" value="Sc_DH/Rdtase_CS"/>
</dbReference>
<comment type="function">
    <text evidence="13">Catalyzes the NADPH-dependent reduction of beta-ketoacyl-ACP substrates to beta-hydroxyacyl-ACP products, the first reductive step in the elongation cycle of fatty acid biosynthesis.</text>
</comment>
<feature type="active site" description="Proton acceptor" evidence="11">
    <location>
        <position position="155"/>
    </location>
</feature>
<evidence type="ECO:0000256" key="13">
    <source>
        <dbReference type="RuleBase" id="RU366074"/>
    </source>
</evidence>
<evidence type="ECO:0000256" key="9">
    <source>
        <dbReference type="ARBA" id="ARBA00023160"/>
    </source>
</evidence>
<organism evidence="15 16">
    <name type="scientific">candidate division WOR-1 bacterium RIFCSPLOWO2_02_FULL_46_20</name>
    <dbReference type="NCBI Taxonomy" id="1802567"/>
    <lineage>
        <taxon>Bacteria</taxon>
        <taxon>Bacillati</taxon>
        <taxon>Saganbacteria</taxon>
    </lineage>
</organism>
<protein>
    <recommendedName>
        <fullName evidence="3 13">3-oxoacyl-[acyl-carrier-protein] reductase</fullName>
        <ecNumber evidence="3 13">1.1.1.100</ecNumber>
    </recommendedName>
</protein>
<evidence type="ECO:0000256" key="3">
    <source>
        <dbReference type="ARBA" id="ARBA00012948"/>
    </source>
</evidence>
<evidence type="ECO:0000256" key="7">
    <source>
        <dbReference type="ARBA" id="ARBA00023002"/>
    </source>
</evidence>
<keyword evidence="6 12" id="KW-0521">NADP</keyword>
<dbReference type="NCBIfam" id="NF005559">
    <property type="entry name" value="PRK07231.1"/>
    <property type="match status" value="1"/>
</dbReference>
<comment type="subunit">
    <text evidence="13">Homotetramer.</text>
</comment>
<feature type="binding site" evidence="12">
    <location>
        <begin position="63"/>
        <end position="64"/>
    </location>
    <ligand>
        <name>NADP(+)</name>
        <dbReference type="ChEBI" id="CHEBI:58349"/>
    </ligand>
</feature>
<dbReference type="PANTHER" id="PTHR42879:SF2">
    <property type="entry name" value="3-OXOACYL-[ACYL-CARRIER-PROTEIN] REDUCTASE FABG"/>
    <property type="match status" value="1"/>
</dbReference>
<dbReference type="SMART" id="SM00822">
    <property type="entry name" value="PKS_KR"/>
    <property type="match status" value="1"/>
</dbReference>
<evidence type="ECO:0000256" key="8">
    <source>
        <dbReference type="ARBA" id="ARBA00023098"/>
    </source>
</evidence>
<dbReference type="NCBIfam" id="NF004198">
    <property type="entry name" value="PRK05653.1-3"/>
    <property type="match status" value="1"/>
</dbReference>
<comment type="pathway">
    <text evidence="1 13">Lipid metabolism; fatty acid biosynthesis.</text>
</comment>
<evidence type="ECO:0000313" key="16">
    <source>
        <dbReference type="Proteomes" id="UP000176938"/>
    </source>
</evidence>
<dbReference type="InterPro" id="IPR002347">
    <property type="entry name" value="SDR_fam"/>
</dbReference>
<evidence type="ECO:0000313" key="15">
    <source>
        <dbReference type="EMBL" id="OGC07299.1"/>
    </source>
</evidence>
<reference evidence="15 16" key="1">
    <citation type="journal article" date="2016" name="Nat. Commun.">
        <title>Thousands of microbial genomes shed light on interconnected biogeochemical processes in an aquifer system.</title>
        <authorList>
            <person name="Anantharaman K."/>
            <person name="Brown C.T."/>
            <person name="Hug L.A."/>
            <person name="Sharon I."/>
            <person name="Castelle C.J."/>
            <person name="Probst A.J."/>
            <person name="Thomas B.C."/>
            <person name="Singh A."/>
            <person name="Wilkins M.J."/>
            <person name="Karaoz U."/>
            <person name="Brodie E.L."/>
            <person name="Williams K.H."/>
            <person name="Hubbard S.S."/>
            <person name="Banfield J.F."/>
        </authorList>
    </citation>
    <scope>NUCLEOTIDE SEQUENCE [LARGE SCALE GENOMIC DNA]</scope>
</reference>
<comment type="catalytic activity">
    <reaction evidence="10 13">
        <text>a (3R)-hydroxyacyl-[ACP] + NADP(+) = a 3-oxoacyl-[ACP] + NADPH + H(+)</text>
        <dbReference type="Rhea" id="RHEA:17397"/>
        <dbReference type="Rhea" id="RHEA-COMP:9916"/>
        <dbReference type="Rhea" id="RHEA-COMP:9945"/>
        <dbReference type="ChEBI" id="CHEBI:15378"/>
        <dbReference type="ChEBI" id="CHEBI:57783"/>
        <dbReference type="ChEBI" id="CHEBI:58349"/>
        <dbReference type="ChEBI" id="CHEBI:78776"/>
        <dbReference type="ChEBI" id="CHEBI:78827"/>
        <dbReference type="EC" id="1.1.1.100"/>
    </reaction>
</comment>
<evidence type="ECO:0000256" key="5">
    <source>
        <dbReference type="ARBA" id="ARBA00022832"/>
    </source>
</evidence>
<dbReference type="PROSITE" id="PS00061">
    <property type="entry name" value="ADH_SHORT"/>
    <property type="match status" value="1"/>
</dbReference>
<evidence type="ECO:0000256" key="10">
    <source>
        <dbReference type="ARBA" id="ARBA00048508"/>
    </source>
</evidence>
<dbReference type="UniPathway" id="UPA00094"/>
<dbReference type="InterPro" id="IPR050259">
    <property type="entry name" value="SDR"/>
</dbReference>
<comment type="similarity">
    <text evidence="2 13">Belongs to the short-chain dehydrogenases/reductases (SDR) family.</text>
</comment>
<feature type="binding site" evidence="12">
    <location>
        <position position="188"/>
    </location>
    <ligand>
        <name>NADP(+)</name>
        <dbReference type="ChEBI" id="CHEBI:58349"/>
    </ligand>
</feature>
<feature type="binding site" evidence="12">
    <location>
        <begin position="155"/>
        <end position="159"/>
    </location>
    <ligand>
        <name>NADP(+)</name>
        <dbReference type="ChEBI" id="CHEBI:58349"/>
    </ligand>
</feature>
<dbReference type="FunFam" id="3.40.50.720:FF:000037">
    <property type="entry name" value="3-oxoacyl-[acyl-carrier-protein] reductase FabG"/>
    <property type="match status" value="1"/>
</dbReference>
<dbReference type="PRINTS" id="PR00081">
    <property type="entry name" value="GDHRDH"/>
</dbReference>
<name>A0A1F4RGH9_UNCSA</name>
<dbReference type="PANTHER" id="PTHR42879">
    <property type="entry name" value="3-OXOACYL-(ACYL-CARRIER-PROTEIN) REDUCTASE"/>
    <property type="match status" value="1"/>
</dbReference>
<keyword evidence="7 13" id="KW-0560">Oxidoreductase</keyword>
<keyword evidence="9 13" id="KW-0275">Fatty acid biosynthesis</keyword>
<sequence length="249" mass="26359">MTKLKDKVAFITGAAQGIGKAIAFALAKEGASIIISDINLELATQTAKEVESLGVKTLALKTNVSDLNDVEKSVEEAVKVMGRIDLLVNNAGITKDGLFIRMKKEDWDLVLSINLTGVFNLCKTISPLMMKQRSGKIINIASIVGEMGNAGQANYAASKAGVIGLSKTLARELASREITVNAVAPGFIQTAMTDKIPEEIKQKMLTQIPLGKLGRPEDVAAAVLFLASPAADYVTGQVINVNGGMLMNT</sequence>
<evidence type="ECO:0000256" key="1">
    <source>
        <dbReference type="ARBA" id="ARBA00005194"/>
    </source>
</evidence>
<comment type="caution">
    <text evidence="15">The sequence shown here is derived from an EMBL/GenBank/DDBJ whole genome shotgun (WGS) entry which is preliminary data.</text>
</comment>
<dbReference type="GO" id="GO:0006633">
    <property type="term" value="P:fatty acid biosynthetic process"/>
    <property type="evidence" value="ECO:0007669"/>
    <property type="project" value="UniProtKB-UniPathway"/>
</dbReference>
<dbReference type="GO" id="GO:0051287">
    <property type="term" value="F:NAD binding"/>
    <property type="evidence" value="ECO:0007669"/>
    <property type="project" value="UniProtKB-UniRule"/>
</dbReference>
<dbReference type="PRINTS" id="PR00080">
    <property type="entry name" value="SDRFAMILY"/>
</dbReference>
<dbReference type="SUPFAM" id="SSF51735">
    <property type="entry name" value="NAD(P)-binding Rossmann-fold domains"/>
    <property type="match status" value="1"/>
</dbReference>
<evidence type="ECO:0000259" key="14">
    <source>
        <dbReference type="SMART" id="SM00822"/>
    </source>
</evidence>
<dbReference type="InterPro" id="IPR057326">
    <property type="entry name" value="KR_dom"/>
</dbReference>
<dbReference type="EC" id="1.1.1.100" evidence="3 13"/>
<dbReference type="NCBIfam" id="TIGR01830">
    <property type="entry name" value="3oxo_ACP_reduc"/>
    <property type="match status" value="1"/>
</dbReference>
<dbReference type="InterPro" id="IPR036291">
    <property type="entry name" value="NAD(P)-bd_dom_sf"/>
</dbReference>